<reference evidence="5 6" key="1">
    <citation type="submission" date="2019-07" db="EMBL/GenBank/DDBJ databases">
        <title>Whole genome shotgun sequence of Nocardia ninae NBRC 108245.</title>
        <authorList>
            <person name="Hosoyama A."/>
            <person name="Uohara A."/>
            <person name="Ohji S."/>
            <person name="Ichikawa N."/>
        </authorList>
    </citation>
    <scope>NUCLEOTIDE SEQUENCE [LARGE SCALE GENOMIC DNA]</scope>
    <source>
        <strain evidence="5 6">NBRC 108245</strain>
    </source>
</reference>
<evidence type="ECO:0000313" key="6">
    <source>
        <dbReference type="Proteomes" id="UP000321424"/>
    </source>
</evidence>
<dbReference type="Pfam" id="PF13280">
    <property type="entry name" value="WYL"/>
    <property type="match status" value="1"/>
</dbReference>
<comment type="caution">
    <text evidence="5">The sequence shown here is derived from an EMBL/GenBank/DDBJ whole genome shotgun (WGS) entry which is preliminary data.</text>
</comment>
<name>A0A511MB65_9NOCA</name>
<keyword evidence="3" id="KW-0804">Transcription</keyword>
<dbReference type="InterPro" id="IPR001034">
    <property type="entry name" value="DeoR_HTH"/>
</dbReference>
<evidence type="ECO:0000256" key="1">
    <source>
        <dbReference type="ARBA" id="ARBA00023015"/>
    </source>
</evidence>
<dbReference type="PANTHER" id="PTHR34580:SF3">
    <property type="entry name" value="PROTEIN PAFB"/>
    <property type="match status" value="1"/>
</dbReference>
<protein>
    <submittedName>
        <fullName evidence="5">DNA-binding transcriptional regulator</fullName>
    </submittedName>
</protein>
<dbReference type="Gene3D" id="1.10.10.10">
    <property type="entry name" value="Winged helix-like DNA-binding domain superfamily/Winged helix DNA-binding domain"/>
    <property type="match status" value="1"/>
</dbReference>
<proteinExistence type="predicted"/>
<dbReference type="InterPro" id="IPR026881">
    <property type="entry name" value="WYL_dom"/>
</dbReference>
<dbReference type="GO" id="GO:0003677">
    <property type="term" value="F:DNA binding"/>
    <property type="evidence" value="ECO:0007669"/>
    <property type="project" value="UniProtKB-KW"/>
</dbReference>
<evidence type="ECO:0000259" key="4">
    <source>
        <dbReference type="PROSITE" id="PS51000"/>
    </source>
</evidence>
<dbReference type="SUPFAM" id="SSF46785">
    <property type="entry name" value="Winged helix' DNA-binding domain"/>
    <property type="match status" value="1"/>
</dbReference>
<gene>
    <name evidence="5" type="ORF">NN4_24240</name>
</gene>
<dbReference type="InterPro" id="IPR036390">
    <property type="entry name" value="WH_DNA-bd_sf"/>
</dbReference>
<dbReference type="InterPro" id="IPR051534">
    <property type="entry name" value="CBASS_pafABC_assoc_protein"/>
</dbReference>
<dbReference type="InterPro" id="IPR018356">
    <property type="entry name" value="Tscrpt_reg_HTH_DeoR_CS"/>
</dbReference>
<keyword evidence="6" id="KW-1185">Reference proteome</keyword>
<dbReference type="GO" id="GO:0003700">
    <property type="term" value="F:DNA-binding transcription factor activity"/>
    <property type="evidence" value="ECO:0007669"/>
    <property type="project" value="InterPro"/>
</dbReference>
<keyword evidence="1" id="KW-0805">Transcription regulation</keyword>
<evidence type="ECO:0000256" key="3">
    <source>
        <dbReference type="ARBA" id="ARBA00023163"/>
    </source>
</evidence>
<dbReference type="EMBL" id="BJXA01000012">
    <property type="protein sequence ID" value="GEM37905.1"/>
    <property type="molecule type" value="Genomic_DNA"/>
</dbReference>
<dbReference type="Proteomes" id="UP000321424">
    <property type="component" value="Unassembled WGS sequence"/>
</dbReference>
<feature type="domain" description="HTH deoR-type" evidence="4">
    <location>
        <begin position="8"/>
        <end position="63"/>
    </location>
</feature>
<accession>A0A511MB65</accession>
<dbReference type="AlphaFoldDB" id="A0A511MB65"/>
<keyword evidence="2 5" id="KW-0238">DNA-binding</keyword>
<dbReference type="PROSITE" id="PS52050">
    <property type="entry name" value="WYL"/>
    <property type="match status" value="1"/>
</dbReference>
<dbReference type="Pfam" id="PF08279">
    <property type="entry name" value="HTH_11"/>
    <property type="match status" value="1"/>
</dbReference>
<dbReference type="PANTHER" id="PTHR34580">
    <property type="match status" value="1"/>
</dbReference>
<sequence length="329" mass="36517">MLDGMLETSARLLRLLALLQAHRDWTGAELAERLHVTSRTVRRDVDRLRELGYPVHATQGTGGYRLGAGAALPPLLLDDDEAVAVAVGLRSASDGTVAGIEESSLRALTKLEQVLPPRLRHRVRTLRGATVRVGTPGEAVAPDTLMAVAEACQRHERLRFDYRAHNGATTVRTVEPHTLVHFSRHWYLVAWDVDRADWRTFRADRLTPRIPTGPRFTPREPPEGDVATYLSHQLSTRAWPYQATVLLHTFAEAATPNIWPGMGVLEPVDAQTCRLQVGAETPDALVWMITSVDIDFTLLSGPPELVTALRAQATRCHRALRDFPAQEHN</sequence>
<dbReference type="InterPro" id="IPR013196">
    <property type="entry name" value="HTH_11"/>
</dbReference>
<organism evidence="5 6">
    <name type="scientific">Nocardia ninae NBRC 108245</name>
    <dbReference type="NCBI Taxonomy" id="1210091"/>
    <lineage>
        <taxon>Bacteria</taxon>
        <taxon>Bacillati</taxon>
        <taxon>Actinomycetota</taxon>
        <taxon>Actinomycetes</taxon>
        <taxon>Mycobacteriales</taxon>
        <taxon>Nocardiaceae</taxon>
        <taxon>Nocardia</taxon>
    </lineage>
</organism>
<dbReference type="InterPro" id="IPR036388">
    <property type="entry name" value="WH-like_DNA-bd_sf"/>
</dbReference>
<evidence type="ECO:0000313" key="5">
    <source>
        <dbReference type="EMBL" id="GEM37905.1"/>
    </source>
</evidence>
<dbReference type="PROSITE" id="PS51000">
    <property type="entry name" value="HTH_DEOR_2"/>
    <property type="match status" value="1"/>
</dbReference>
<evidence type="ECO:0000256" key="2">
    <source>
        <dbReference type="ARBA" id="ARBA00023125"/>
    </source>
</evidence>
<dbReference type="PROSITE" id="PS00894">
    <property type="entry name" value="HTH_DEOR_1"/>
    <property type="match status" value="1"/>
</dbReference>